<dbReference type="InterPro" id="IPR034505">
    <property type="entry name" value="Coproporphyrinogen-III_oxidase"/>
</dbReference>
<dbReference type="GO" id="GO:0051539">
    <property type="term" value="F:4 iron, 4 sulfur cluster binding"/>
    <property type="evidence" value="ECO:0007669"/>
    <property type="project" value="TreeGrafter"/>
</dbReference>
<dbReference type="GO" id="GO:0051989">
    <property type="term" value="F:coproporphyrinogen dehydrogenase activity"/>
    <property type="evidence" value="ECO:0007669"/>
    <property type="project" value="TreeGrafter"/>
</dbReference>
<protein>
    <submittedName>
        <fullName evidence="2">Coproporphyrinogen-III oxidase</fullName>
        <ecNumber evidence="2">1.3.99.22</ecNumber>
    </submittedName>
</protein>
<dbReference type="PANTHER" id="PTHR13932:SF6">
    <property type="entry name" value="OXYGEN-INDEPENDENT COPROPORPHYRINOGEN III OXIDASE"/>
    <property type="match status" value="1"/>
</dbReference>
<keyword evidence="1 2" id="KW-0560">Oxidoreductase</keyword>
<organism evidence="2 3">
    <name type="scientific">Capnocytophaga canimorsus</name>
    <dbReference type="NCBI Taxonomy" id="28188"/>
    <lineage>
        <taxon>Bacteria</taxon>
        <taxon>Pseudomonadati</taxon>
        <taxon>Bacteroidota</taxon>
        <taxon>Flavobacteriia</taxon>
        <taxon>Flavobacteriales</taxon>
        <taxon>Flavobacteriaceae</taxon>
        <taxon>Capnocytophaga</taxon>
    </lineage>
</organism>
<evidence type="ECO:0000256" key="1">
    <source>
        <dbReference type="ARBA" id="ARBA00023002"/>
    </source>
</evidence>
<reference evidence="3" key="1">
    <citation type="submission" date="2015-01" db="EMBL/GenBank/DDBJ databases">
        <authorList>
            <person name="MANFREDI Pablo"/>
        </authorList>
    </citation>
    <scope>NUCLEOTIDE SEQUENCE [LARGE SCALE GENOMIC DNA]</scope>
    <source>
        <strain evidence="3">Cc11</strain>
    </source>
</reference>
<dbReference type="EC" id="1.3.99.22" evidence="2"/>
<dbReference type="SUPFAM" id="SSF102114">
    <property type="entry name" value="Radical SAM enzymes"/>
    <property type="match status" value="1"/>
</dbReference>
<dbReference type="AlphaFoldDB" id="A0A0B7IML1"/>
<dbReference type="PANTHER" id="PTHR13932">
    <property type="entry name" value="COPROPORPHYRINIGEN III OXIDASE"/>
    <property type="match status" value="1"/>
</dbReference>
<dbReference type="GO" id="GO:0005737">
    <property type="term" value="C:cytoplasm"/>
    <property type="evidence" value="ECO:0007669"/>
    <property type="project" value="TreeGrafter"/>
</dbReference>
<proteinExistence type="predicted"/>
<evidence type="ECO:0000313" key="2">
    <source>
        <dbReference type="EMBL" id="CEN53131.1"/>
    </source>
</evidence>
<dbReference type="EMBL" id="CDOK01000201">
    <property type="protein sequence ID" value="CEN53131.1"/>
    <property type="molecule type" value="Genomic_DNA"/>
</dbReference>
<sequence length="123" mass="14340">MKKSFVQKYNVAGPRYTSYPTVPYWDAHSFTEEKWLESLQRSFKESNQSEGISLYIHLPFCESLCTFCGCHKRITKRHEVEAPYIDAVLKEWKLYTDFLKEVPIIKEIHLGGGTPTFFAPKSN</sequence>
<dbReference type="InterPro" id="IPR058240">
    <property type="entry name" value="rSAM_sf"/>
</dbReference>
<dbReference type="Proteomes" id="UP000039370">
    <property type="component" value="Unassembled WGS sequence"/>
</dbReference>
<gene>
    <name evidence="2" type="ORF">CCAN11_550001</name>
</gene>
<evidence type="ECO:0000313" key="3">
    <source>
        <dbReference type="Proteomes" id="UP000039370"/>
    </source>
</evidence>
<name>A0A0B7IML1_9FLAO</name>
<accession>A0A0B7IML1</accession>
<dbReference type="GO" id="GO:0006782">
    <property type="term" value="P:protoporphyrinogen IX biosynthetic process"/>
    <property type="evidence" value="ECO:0007669"/>
    <property type="project" value="TreeGrafter"/>
</dbReference>